<evidence type="ECO:0000256" key="4">
    <source>
        <dbReference type="SAM" id="MobiDB-lite"/>
    </source>
</evidence>
<dbReference type="SUPFAM" id="SSF54695">
    <property type="entry name" value="POZ domain"/>
    <property type="match status" value="1"/>
</dbReference>
<dbReference type="InterPro" id="IPR006652">
    <property type="entry name" value="Kelch_1"/>
</dbReference>
<dbReference type="SUPFAM" id="SSF117281">
    <property type="entry name" value="Kelch motif"/>
    <property type="match status" value="2"/>
</dbReference>
<dbReference type="SMART" id="SM00225">
    <property type="entry name" value="BTB"/>
    <property type="match status" value="1"/>
</dbReference>
<keyword evidence="3" id="KW-0009">Actin-binding</keyword>
<reference evidence="7 8" key="1">
    <citation type="journal article" date="2023" name="Arcadia Sci">
        <title>De novo assembly of a long-read Amblyomma americanum tick genome.</title>
        <authorList>
            <person name="Chou S."/>
            <person name="Poskanzer K.E."/>
            <person name="Rollins M."/>
            <person name="Thuy-Boun P.S."/>
        </authorList>
    </citation>
    <scope>NUCLEOTIDE SEQUENCE [LARGE SCALE GENOMIC DNA]</scope>
    <source>
        <strain evidence="7">F_SG_1</strain>
        <tissue evidence="7">Salivary glands</tissue>
    </source>
</reference>
<name>A0AAQ4EJS2_AMBAM</name>
<dbReference type="Pfam" id="PF00651">
    <property type="entry name" value="BTB"/>
    <property type="match status" value="1"/>
</dbReference>
<dbReference type="InterPro" id="IPR000210">
    <property type="entry name" value="BTB/POZ_dom"/>
</dbReference>
<keyword evidence="8" id="KW-1185">Reference proteome</keyword>
<organism evidence="7 8">
    <name type="scientific">Amblyomma americanum</name>
    <name type="common">Lone star tick</name>
    <dbReference type="NCBI Taxonomy" id="6943"/>
    <lineage>
        <taxon>Eukaryota</taxon>
        <taxon>Metazoa</taxon>
        <taxon>Ecdysozoa</taxon>
        <taxon>Arthropoda</taxon>
        <taxon>Chelicerata</taxon>
        <taxon>Arachnida</taxon>
        <taxon>Acari</taxon>
        <taxon>Parasitiformes</taxon>
        <taxon>Ixodida</taxon>
        <taxon>Ixodoidea</taxon>
        <taxon>Ixodidae</taxon>
        <taxon>Amblyomminae</taxon>
        <taxon>Amblyomma</taxon>
    </lineage>
</organism>
<dbReference type="GO" id="GO:0003779">
    <property type="term" value="F:actin binding"/>
    <property type="evidence" value="ECO:0007669"/>
    <property type="project" value="UniProtKB-KW"/>
</dbReference>
<dbReference type="AlphaFoldDB" id="A0AAQ4EJS2"/>
<evidence type="ECO:0000256" key="1">
    <source>
        <dbReference type="ARBA" id="ARBA00022441"/>
    </source>
</evidence>
<keyword evidence="5" id="KW-0732">Signal</keyword>
<keyword evidence="2" id="KW-0677">Repeat</keyword>
<dbReference type="FunFam" id="1.25.40.420:FF:000001">
    <property type="entry name" value="Kelch-like family member 12"/>
    <property type="match status" value="1"/>
</dbReference>
<dbReference type="InterPro" id="IPR011333">
    <property type="entry name" value="SKP1/BTB/POZ_sf"/>
</dbReference>
<feature type="compositionally biased region" description="Low complexity" evidence="4">
    <location>
        <begin position="118"/>
        <end position="128"/>
    </location>
</feature>
<evidence type="ECO:0000256" key="2">
    <source>
        <dbReference type="ARBA" id="ARBA00022737"/>
    </source>
</evidence>
<evidence type="ECO:0000313" key="7">
    <source>
        <dbReference type="EMBL" id="KAK8774881.1"/>
    </source>
</evidence>
<dbReference type="PRINTS" id="PR00501">
    <property type="entry name" value="KELCHREPEAT"/>
</dbReference>
<dbReference type="FunFam" id="3.30.710.10:FF:000001">
    <property type="entry name" value="Kelch-like family member 20"/>
    <property type="match status" value="1"/>
</dbReference>
<dbReference type="Gene3D" id="3.30.710.10">
    <property type="entry name" value="Potassium Channel Kv1.1, Chain A"/>
    <property type="match status" value="1"/>
</dbReference>
<evidence type="ECO:0000313" key="8">
    <source>
        <dbReference type="Proteomes" id="UP001321473"/>
    </source>
</evidence>
<dbReference type="InterPro" id="IPR011705">
    <property type="entry name" value="BACK"/>
</dbReference>
<gene>
    <name evidence="7" type="ORF">V5799_010590</name>
</gene>
<evidence type="ECO:0000259" key="6">
    <source>
        <dbReference type="PROSITE" id="PS50097"/>
    </source>
</evidence>
<comment type="caution">
    <text evidence="7">The sequence shown here is derived from an EMBL/GenBank/DDBJ whole genome shotgun (WGS) entry which is preliminary data.</text>
</comment>
<dbReference type="Proteomes" id="UP001321473">
    <property type="component" value="Unassembled WGS sequence"/>
</dbReference>
<dbReference type="Gene3D" id="1.25.40.420">
    <property type="match status" value="1"/>
</dbReference>
<dbReference type="SMART" id="SM00612">
    <property type="entry name" value="Kelch"/>
    <property type="match status" value="6"/>
</dbReference>
<evidence type="ECO:0000256" key="3">
    <source>
        <dbReference type="ARBA" id="ARBA00023203"/>
    </source>
</evidence>
<sequence>MHSPISLICLFVLGQPVVSGESHRRTFNSRNQRGSAKRPKHGRPARPEWGNCWAAVRSAPNSEAASAPCVAEAGGGTYRGMRLTPPGMPEGDGRMLRGSQLARGQGSLKDSSEEGPRSLGDSSSDCGGGSLLSVGDGSYERRHVHEAHLREAFQAMHCMQLKGQLCDVCLVAGGQSLLAHRLVLAASSPYFHAMFNSDMCEKGQTEVVLHDIAFSALQQLVEFAYTGEIVITESNVQSLLPAASLLQVGSVREACCAFLLGQLHPSNCLGIRSFADTHACRDLLGKSHRYALHHFREVAHTDEFLMLPFSQVEDLISSDELNVSSEELVYEATVAWIKHNLPEREKYVGKLLQHCRLPLMRREFLLSKVGEEPLVRSSEESKDLLIEAMRYHLMPERRAAMAGPRTSHRRPEGLRSYLFAVGGGSLFAIHSECEYYNPRTDRWSSFAPTIHRRSRAGITALNRMLYAIGGFDGTRDLSSVECYDPVRNAWSLLPGLGSRRSCLGVGALRGLIYVAGGYDGASCLSSVEQFDPLVGAWTSVAAMEYRRRYCRLTVLEDCIYAVGGHDGANYQSSVERLDPREGRWRLLPSMHSRRNSCGVAVLDRALYAVGGNDGSLCLSSAERFDLAANMWDHVGSMHSRRTTHEVVQADGFLYAVGGNDGSSSLNTVERYDPRHNKWMLVTAMMLRRSSVGAAVLDCPVLERGNSTSFASVIGATSEP</sequence>
<protein>
    <recommendedName>
        <fullName evidence="6">BTB domain-containing protein</fullName>
    </recommendedName>
</protein>
<evidence type="ECO:0000256" key="5">
    <source>
        <dbReference type="SAM" id="SignalP"/>
    </source>
</evidence>
<feature type="region of interest" description="Disordered" evidence="4">
    <location>
        <begin position="82"/>
        <end position="128"/>
    </location>
</feature>
<dbReference type="SMART" id="SM00875">
    <property type="entry name" value="BACK"/>
    <property type="match status" value="1"/>
</dbReference>
<dbReference type="Pfam" id="PF07707">
    <property type="entry name" value="BACK"/>
    <property type="match status" value="1"/>
</dbReference>
<proteinExistence type="predicted"/>
<keyword evidence="1" id="KW-0880">Kelch repeat</keyword>
<dbReference type="InterPro" id="IPR015915">
    <property type="entry name" value="Kelch-typ_b-propeller"/>
</dbReference>
<dbReference type="Pfam" id="PF24681">
    <property type="entry name" value="Kelch_KLHDC2_KLHL20_DRC7"/>
    <property type="match status" value="1"/>
</dbReference>
<feature type="region of interest" description="Disordered" evidence="4">
    <location>
        <begin position="20"/>
        <end position="48"/>
    </location>
</feature>
<feature type="compositionally biased region" description="Basic residues" evidence="4">
    <location>
        <begin position="35"/>
        <end position="44"/>
    </location>
</feature>
<feature type="signal peptide" evidence="5">
    <location>
        <begin position="1"/>
        <end position="20"/>
    </location>
</feature>
<dbReference type="Gene3D" id="2.120.10.80">
    <property type="entry name" value="Kelch-type beta propeller"/>
    <property type="match status" value="2"/>
</dbReference>
<dbReference type="PROSITE" id="PS50097">
    <property type="entry name" value="BTB"/>
    <property type="match status" value="1"/>
</dbReference>
<feature type="chain" id="PRO_5042927807" description="BTB domain-containing protein" evidence="5">
    <location>
        <begin position="21"/>
        <end position="719"/>
    </location>
</feature>
<dbReference type="PANTHER" id="PTHR24412">
    <property type="entry name" value="KELCH PROTEIN"/>
    <property type="match status" value="1"/>
</dbReference>
<dbReference type="Pfam" id="PF01344">
    <property type="entry name" value="Kelch_1"/>
    <property type="match status" value="1"/>
</dbReference>
<feature type="domain" description="BTB" evidence="6">
    <location>
        <begin position="166"/>
        <end position="233"/>
    </location>
</feature>
<dbReference type="EMBL" id="JARKHS020014887">
    <property type="protein sequence ID" value="KAK8774881.1"/>
    <property type="molecule type" value="Genomic_DNA"/>
</dbReference>
<dbReference type="PANTHER" id="PTHR24412:SF441">
    <property type="entry name" value="KELCH-LIKE PROTEIN 28"/>
    <property type="match status" value="1"/>
</dbReference>
<accession>A0AAQ4EJS2</accession>